<protein>
    <submittedName>
        <fullName evidence="3">Polysaccharide deacetylase family protein</fullName>
        <ecNumber evidence="3">3.-.-.-</ecNumber>
    </submittedName>
</protein>
<name>A0A9Y2IDU2_9PSEU</name>
<dbReference type="Proteomes" id="UP001236014">
    <property type="component" value="Chromosome"/>
</dbReference>
<dbReference type="EMBL" id="CP127294">
    <property type="protein sequence ID" value="WIX76683.1"/>
    <property type="molecule type" value="Genomic_DNA"/>
</dbReference>
<keyword evidence="4" id="KW-1185">Reference proteome</keyword>
<sequence>MSGVPDPGNGRGDRRDRPQRNRKWAIPEAGGALAAARRRALALAGPLARPIGSLVAVRTQAPEVVLTFDDGPEPGGTDRVLSVLSDHAATATFFVLVDRARRHRSLVRDVLAGGHEIGLHGMDHQRLSRLPSAVVRTLLASATAELEDLLGTQIRWFRPPYGAQTPVVWRAARRQGLTSVLWGPCAWDWLDRPPELLAAQALRGLGPGAVLLAHDGHAGPEDGADDGPRPAFDRGDLVRRVLAGLDERGLRGRSLSDVLATGEARTVPWFLR</sequence>
<dbReference type="AlphaFoldDB" id="A0A9Y2IDU2"/>
<keyword evidence="3" id="KW-0378">Hydrolase</keyword>
<dbReference type="InterPro" id="IPR050248">
    <property type="entry name" value="Polysacc_deacetylase_ArnD"/>
</dbReference>
<dbReference type="EC" id="3.-.-.-" evidence="3"/>
<dbReference type="GO" id="GO:0016810">
    <property type="term" value="F:hydrolase activity, acting on carbon-nitrogen (but not peptide) bonds"/>
    <property type="evidence" value="ECO:0007669"/>
    <property type="project" value="InterPro"/>
</dbReference>
<organism evidence="3 4">
    <name type="scientific">Amycolatopsis carbonis</name>
    <dbReference type="NCBI Taxonomy" id="715471"/>
    <lineage>
        <taxon>Bacteria</taxon>
        <taxon>Bacillati</taxon>
        <taxon>Actinomycetota</taxon>
        <taxon>Actinomycetes</taxon>
        <taxon>Pseudonocardiales</taxon>
        <taxon>Pseudonocardiaceae</taxon>
        <taxon>Amycolatopsis</taxon>
    </lineage>
</organism>
<dbReference type="GO" id="GO:0005975">
    <property type="term" value="P:carbohydrate metabolic process"/>
    <property type="evidence" value="ECO:0007669"/>
    <property type="project" value="InterPro"/>
</dbReference>
<dbReference type="PANTHER" id="PTHR10587">
    <property type="entry name" value="GLYCOSYL TRANSFERASE-RELATED"/>
    <property type="match status" value="1"/>
</dbReference>
<feature type="region of interest" description="Disordered" evidence="1">
    <location>
        <begin position="1"/>
        <end position="23"/>
    </location>
</feature>
<evidence type="ECO:0000313" key="4">
    <source>
        <dbReference type="Proteomes" id="UP001236014"/>
    </source>
</evidence>
<dbReference type="InterPro" id="IPR011330">
    <property type="entry name" value="Glyco_hydro/deAcase_b/a-brl"/>
</dbReference>
<dbReference type="CDD" id="cd10917">
    <property type="entry name" value="CE4_NodB_like_6s_7s"/>
    <property type="match status" value="1"/>
</dbReference>
<evidence type="ECO:0000256" key="1">
    <source>
        <dbReference type="SAM" id="MobiDB-lite"/>
    </source>
</evidence>
<dbReference type="SUPFAM" id="SSF88713">
    <property type="entry name" value="Glycoside hydrolase/deacetylase"/>
    <property type="match status" value="1"/>
</dbReference>
<dbReference type="Gene3D" id="3.20.20.370">
    <property type="entry name" value="Glycoside hydrolase/deacetylase"/>
    <property type="match status" value="1"/>
</dbReference>
<dbReference type="RefSeq" id="WP_285967431.1">
    <property type="nucleotide sequence ID" value="NZ_CP127294.1"/>
</dbReference>
<dbReference type="PANTHER" id="PTHR10587:SF137">
    <property type="entry name" value="4-DEOXY-4-FORMAMIDO-L-ARABINOSE-PHOSPHOUNDECAPRENOL DEFORMYLASE ARND-RELATED"/>
    <property type="match status" value="1"/>
</dbReference>
<dbReference type="InterPro" id="IPR002509">
    <property type="entry name" value="NODB_dom"/>
</dbReference>
<reference evidence="3 4" key="1">
    <citation type="submission" date="2023-06" db="EMBL/GenBank/DDBJ databases">
        <authorList>
            <person name="Oyuntsetseg B."/>
            <person name="Kim S.B."/>
        </authorList>
    </citation>
    <scope>NUCLEOTIDE SEQUENCE [LARGE SCALE GENOMIC DNA]</scope>
    <source>
        <strain evidence="3 4">2-15</strain>
    </source>
</reference>
<accession>A0A9Y2IDU2</accession>
<evidence type="ECO:0000259" key="2">
    <source>
        <dbReference type="PROSITE" id="PS51677"/>
    </source>
</evidence>
<dbReference type="Pfam" id="PF01522">
    <property type="entry name" value="Polysacc_deac_1"/>
    <property type="match status" value="1"/>
</dbReference>
<evidence type="ECO:0000313" key="3">
    <source>
        <dbReference type="EMBL" id="WIX76683.1"/>
    </source>
</evidence>
<proteinExistence type="predicted"/>
<feature type="domain" description="NodB homology" evidence="2">
    <location>
        <begin position="62"/>
        <end position="253"/>
    </location>
</feature>
<dbReference type="KEGG" id="acab:QRX50_35295"/>
<dbReference type="PROSITE" id="PS51677">
    <property type="entry name" value="NODB"/>
    <property type="match status" value="1"/>
</dbReference>
<gene>
    <name evidence="3" type="ORF">QRX50_35295</name>
</gene>